<dbReference type="Proteomes" id="UP000033551">
    <property type="component" value="Unassembled WGS sequence"/>
</dbReference>
<evidence type="ECO:0000313" key="2">
    <source>
        <dbReference type="Proteomes" id="UP000033551"/>
    </source>
</evidence>
<sequence length="115" mass="11951">EYGLGLLTNDRRPKPAGAAVARIAAAWRGREHRPPVRSTALALDTGSGQSVCAPGGAFFEAWAVLAAKGVRPAVVRAEHAQDPGRLAARGITEVLRVRDVVAGPDRPAPTRPGTA</sequence>
<dbReference type="AlphaFoldDB" id="A0A0F4J6T1"/>
<keyword evidence="2" id="KW-1185">Reference proteome</keyword>
<organism evidence="1 2">
    <name type="scientific">Streptomyces katrae</name>
    <dbReference type="NCBI Taxonomy" id="68223"/>
    <lineage>
        <taxon>Bacteria</taxon>
        <taxon>Bacillati</taxon>
        <taxon>Actinomycetota</taxon>
        <taxon>Actinomycetes</taxon>
        <taxon>Kitasatosporales</taxon>
        <taxon>Streptomycetaceae</taxon>
        <taxon>Streptomyces</taxon>
    </lineage>
</organism>
<name>A0A0F4J6T1_9ACTN</name>
<evidence type="ECO:0000313" key="1">
    <source>
        <dbReference type="EMBL" id="KJY28636.1"/>
    </source>
</evidence>
<dbReference type="EMBL" id="JZWV01000713">
    <property type="protein sequence ID" value="KJY28636.1"/>
    <property type="molecule type" value="Genomic_DNA"/>
</dbReference>
<protein>
    <submittedName>
        <fullName evidence="1">Glycosyl hydrolase</fullName>
    </submittedName>
</protein>
<accession>A0A0F4J6T1</accession>
<comment type="caution">
    <text evidence="1">The sequence shown here is derived from an EMBL/GenBank/DDBJ whole genome shotgun (WGS) entry which is preliminary data.</text>
</comment>
<dbReference type="GO" id="GO:0016787">
    <property type="term" value="F:hydrolase activity"/>
    <property type="evidence" value="ECO:0007669"/>
    <property type="project" value="UniProtKB-KW"/>
</dbReference>
<feature type="non-terminal residue" evidence="1">
    <location>
        <position position="1"/>
    </location>
</feature>
<gene>
    <name evidence="1" type="ORF">VR44_24900</name>
</gene>
<keyword evidence="1" id="KW-0378">Hydrolase</keyword>
<reference evidence="1 2" key="1">
    <citation type="submission" date="2015-02" db="EMBL/GenBank/DDBJ databases">
        <authorList>
            <person name="Ju K.-S."/>
            <person name="Doroghazi J.R."/>
            <person name="Metcalf W."/>
        </authorList>
    </citation>
    <scope>NUCLEOTIDE SEQUENCE [LARGE SCALE GENOMIC DNA]</scope>
    <source>
        <strain evidence="1 2">NRRL ISP-5550</strain>
    </source>
</reference>
<dbReference type="PATRIC" id="fig|68223.7.peg.980"/>
<proteinExistence type="predicted"/>